<feature type="domain" description="PKD" evidence="5">
    <location>
        <begin position="2549"/>
        <end position="2608"/>
    </location>
</feature>
<dbReference type="PANTHER" id="PTHR24273">
    <property type="entry name" value="FI04643P-RELATED"/>
    <property type="match status" value="1"/>
</dbReference>
<feature type="domain" description="HYR" evidence="6">
    <location>
        <begin position="3581"/>
        <end position="3662"/>
    </location>
</feature>
<evidence type="ECO:0000313" key="7">
    <source>
        <dbReference type="EMBL" id="TXC81599.1"/>
    </source>
</evidence>
<dbReference type="Pfam" id="PF13385">
    <property type="entry name" value="Laminin_G_3"/>
    <property type="match status" value="1"/>
</dbReference>
<dbReference type="GO" id="GO:0005975">
    <property type="term" value="P:carbohydrate metabolic process"/>
    <property type="evidence" value="ECO:0007669"/>
    <property type="project" value="UniProtKB-ARBA"/>
</dbReference>
<feature type="domain" description="HYR" evidence="6">
    <location>
        <begin position="3421"/>
        <end position="3502"/>
    </location>
</feature>
<dbReference type="Gene3D" id="2.60.40.740">
    <property type="match status" value="1"/>
</dbReference>
<evidence type="ECO:0000256" key="2">
    <source>
        <dbReference type="ARBA" id="ARBA00022737"/>
    </source>
</evidence>
<dbReference type="Pfam" id="PF13573">
    <property type="entry name" value="SprB"/>
    <property type="match status" value="2"/>
</dbReference>
<feature type="domain" description="PKD" evidence="5">
    <location>
        <begin position="2889"/>
        <end position="2938"/>
    </location>
</feature>
<keyword evidence="2" id="KW-0677">Repeat</keyword>
<dbReference type="InterPro" id="IPR013320">
    <property type="entry name" value="ConA-like_dom_sf"/>
</dbReference>
<comment type="caution">
    <text evidence="7">The sequence shown here is derived from an EMBL/GenBank/DDBJ whole genome shotgun (WGS) entry which is preliminary data.</text>
</comment>
<dbReference type="Gene3D" id="2.60.40.10">
    <property type="entry name" value="Immunoglobulins"/>
    <property type="match status" value="9"/>
</dbReference>
<feature type="domain" description="HYR" evidence="6">
    <location>
        <begin position="3021"/>
        <end position="3102"/>
    </location>
</feature>
<evidence type="ECO:0000256" key="4">
    <source>
        <dbReference type="SAM" id="Phobius"/>
    </source>
</evidence>
<dbReference type="PROSITE" id="PS50825">
    <property type="entry name" value="HYR"/>
    <property type="match status" value="4"/>
</dbReference>
<keyword evidence="8" id="KW-1185">Reference proteome</keyword>
<dbReference type="PROSITE" id="PS50093">
    <property type="entry name" value="PKD"/>
    <property type="match status" value="2"/>
</dbReference>
<gene>
    <name evidence="7" type="ORF">FRX97_03505</name>
</gene>
<dbReference type="PANTHER" id="PTHR24273:SF32">
    <property type="entry name" value="HYALIN"/>
    <property type="match status" value="1"/>
</dbReference>
<accession>A0A5C6V907</accession>
<evidence type="ECO:0000313" key="8">
    <source>
        <dbReference type="Proteomes" id="UP000321168"/>
    </source>
</evidence>
<dbReference type="InterPro" id="IPR035986">
    <property type="entry name" value="PKD_dom_sf"/>
</dbReference>
<dbReference type="SUPFAM" id="SSF49899">
    <property type="entry name" value="Concanavalin A-like lectins/glucanases"/>
    <property type="match status" value="1"/>
</dbReference>
<dbReference type="InterPro" id="IPR025667">
    <property type="entry name" value="SprB_repeat"/>
</dbReference>
<dbReference type="InterPro" id="IPR006558">
    <property type="entry name" value="LamG-like"/>
</dbReference>
<feature type="transmembrane region" description="Helical" evidence="4">
    <location>
        <begin position="20"/>
        <end position="38"/>
    </location>
</feature>
<feature type="non-terminal residue" evidence="7">
    <location>
        <position position="3781"/>
    </location>
</feature>
<evidence type="ECO:0000256" key="3">
    <source>
        <dbReference type="ARBA" id="ARBA00023157"/>
    </source>
</evidence>
<dbReference type="InterPro" id="IPR003410">
    <property type="entry name" value="HYR_dom"/>
</dbReference>
<dbReference type="OrthoDB" id="9805017at2"/>
<dbReference type="Gene3D" id="2.60.120.200">
    <property type="match status" value="1"/>
</dbReference>
<dbReference type="InterPro" id="IPR022409">
    <property type="entry name" value="PKD/Chitinase_dom"/>
</dbReference>
<proteinExistence type="predicted"/>
<dbReference type="Pfam" id="PF18911">
    <property type="entry name" value="PKD_4"/>
    <property type="match status" value="2"/>
</dbReference>
<protein>
    <submittedName>
        <fullName evidence="7">PKD domain-containing protein</fullName>
    </submittedName>
</protein>
<organism evidence="7 8">
    <name type="scientific">Luteibaculum oceani</name>
    <dbReference type="NCBI Taxonomy" id="1294296"/>
    <lineage>
        <taxon>Bacteria</taxon>
        <taxon>Pseudomonadati</taxon>
        <taxon>Bacteroidota</taxon>
        <taxon>Flavobacteriia</taxon>
        <taxon>Flavobacteriales</taxon>
        <taxon>Luteibaculaceae</taxon>
        <taxon>Luteibaculum</taxon>
    </lineage>
</organism>
<dbReference type="CDD" id="cd00146">
    <property type="entry name" value="PKD"/>
    <property type="match status" value="2"/>
</dbReference>
<keyword evidence="1" id="KW-0732">Signal</keyword>
<evidence type="ECO:0000256" key="1">
    <source>
        <dbReference type="ARBA" id="ARBA00022729"/>
    </source>
</evidence>
<dbReference type="SUPFAM" id="SSF49299">
    <property type="entry name" value="PKD domain"/>
    <property type="match status" value="2"/>
</dbReference>
<dbReference type="RefSeq" id="WP_147013460.1">
    <property type="nucleotide sequence ID" value="NZ_VORB01000003.1"/>
</dbReference>
<dbReference type="GO" id="GO:0004553">
    <property type="term" value="F:hydrolase activity, hydrolyzing O-glycosyl compounds"/>
    <property type="evidence" value="ECO:0007669"/>
    <property type="project" value="UniProtKB-ARBA"/>
</dbReference>
<reference evidence="7 8" key="1">
    <citation type="submission" date="2019-08" db="EMBL/GenBank/DDBJ databases">
        <title>Genome of Luteibaculum oceani JCM 18817.</title>
        <authorList>
            <person name="Bowman J.P."/>
        </authorList>
    </citation>
    <scope>NUCLEOTIDE SEQUENCE [LARGE SCALE GENOMIC DNA]</scope>
    <source>
        <strain evidence="7 8">JCM 18817</strain>
    </source>
</reference>
<sequence length="3781" mass="404909">MVVSISQWARLSNYWKAISIFIFFIIPSSLFGVDYYWVNGSGNWSDFANHWATSSGGSVFHNQVPSPNDNVHFDGNSFSAPNQQVTLDVDAFCANMTWSSTLGSLNPYFHTNNKITTVGVNLNINGVVRWIGNGNLHVDGDLIINPTTGPQSFDPNDVFLKGSMDIANITWQANFLYLDGAGNGNTIKTNGVKLYRLYLRGTGEWTLQDKLEVSYETFVHHGVFNSGGKRVDFGWRLYGIYSDADFHLDFTGSDTVEVDRRWRLHTGTASTIDMGSSVLYFNANVHDHFYFDGGNKPYHDVFVNWPTNNTGHTFYVRNNNTYNDFKAKFGSQQRIRFEGSNTTFNDVELEWIYNGTGNYYGDANFYNGKTINTLTLKNPAGVVRTLCYLYQNNSIGTFNIEPGFKEVYLEQNRTQSIGSINWQGGCTSVPLIASNSNGIANISMASGTSQVDQCKLRNLNGIGGASFVANSSVDLGGNSNWTFQNSSTTDLYWVGGSGNWSDPNHWATSSGGTPNGTCYPQANDNAIFDANSFSAAGQTVTVNLHAEVATMHWKSGVVGNPRINGSFNLTVNQDLKIDGDMIYNQTGWLYLYGSLILNPDVQWDHYNWTSFQAVDSNNVIDMAGHQMRSHVRFDGKGGLWTLADEFKTANGHETQFFNGTLKSNGHQIYFGWRLHGWVNGTAYNYHLDLTGTDSVFVDRRWEVYPSNSSKVTASNTVVSFDNNIADHNYFYGGVNTYGGLSSKMRHSSSSHTFYINYQDTILGKSTFEFWGNQRLSQSNQNALFGPVEFISTTTNTSYTPHVVFNARTMGDYNALSNIVTKSYLYYGTVKSIVIPAGHELYFASGQTKIITDSLIAIGQCDKPLSIQGNSSGNAATLSMVAGAKFQVDYAYLKDLNGVGGNAFVATNTADLGNVSGFNLGSFSINKLYWVGGSGDFSDAAHWSLSSGGSPQVCPPSLLDTVIFDHNSFPSTGGVVNIDQQNEQVGTMIWTSGVLGNPVLTGNQNLIINGSLLIDGAMQFNQNSNLTIRGSLRFNPNLVWNHSNNIYFYSDSTNNTLKFNGFENFLGHMYFNNPGNNNTSSPKWTFLDNMVHHIDYNFQVYRGNFDFLGNKYQFGYQLYAWTSGICNFDFNSTDTIIVRRGLEFYSNTSSTSVTQNKPLVIFKSPQYEDFRFRGNHKAWGNFDMDMDYPHHGWRQIWFLEYQSLGDVDVFMAQGSNTHRQLHFNGGSNLSDTYGNLNVEAGGAHTYVYTQSGRTWKNISMKSNGHLYSWRWFAYNLNADTIRIDGVRMEIPNGHTVNAKALIPANSCTNESEIYGSSTSSVLNIDTGFTVNANYIKLTNHAATGGAIFNAQNATVTGTVTGWNINPVPNYNLYWVGGSGDWDDVNHWSFTSGGSPTGCVIPQAKDNVIFDANSFSPGDNTVTFYTGNTKQCKNFIVNGTTENPNFNGNRTLQVYGDMVLNDACNYNHGGELHLFGSIKVDVSVNWAHHHWTRFYASSGNHEIDMNGVGFDYHTHFYGGPTATWTLQSPFDYSHRYGYTTHFQRGHLVVNGQFTHFSHQFYSNYNDVRSIDISGSTVNVEEWWRVGGANFSINSANSEIVIDDINNSHAYFYGGGHTYDDVTFISNNSGNNYQTQIHDNNEFGDVVFKPSAQRQIHINGNGKYNSFAIEVNNNNVSTTTNINVNGSNDFGSFTVLSPGTAGPYIYLNEDNSFGNFAGAGQATRLFIGSGKTQTVEDFTLLGTGGAPAFLQSTTAGSQGTLYKEDGLICMDFIWLKDINADGTATFNAGASSQDLGNNTGWNFQSCDGYYWVGGSGDWSDTTHWANSSGGTQKHLVPPSKFDNVYFDANSFSSANQVVNIDVVAPEVFDMDWLSAFYHPTFKMNGKAIDIHGSLTLTASMTIDSTFKWVFKGTTGEHKINAAGHDLQIAHFEGPGGISPAGTWNLTNRFDASNQMLIKRGFFNSDDFDLGLGALIIQSDANGGAIDWGESEITLKSSYSESDLSNLPIDADSAHIILSPDYYAGFTGKGLYSIKKVSIENNDGNYIIFGGPNKISTLNVGSGSNVAFTVGANSVDSIGTLNSLGTCSQVTSLSSYGTSAAFLVLNEANVAFNSIKNITAIGANSPFVAENSTDQGGNTGWSFTQAPVLEVEIIANNATCPNPNNGNAKAQVTGGKLPLEFEWSTLETTDSISGLVPGTYFVAVTDSNGCQASDTVVISAPSNFGFEIALQGDAVCNGENDGTISVTAVHADSIQYEYLWSTGDTLATVSGLGRGKYSVAVSDENGCVANGAIAVNEQDPFSINIESEIEACGGDSIQFTASAGGFTSALDFDGGDDYLEVPHDAVLNVPSGDFTLEAWIYPHSGGSRTIFSKGHGSGGTNPDVYIFQYQSNRLALYLGNTSSGGQWQYSNSTFSTNQWTHVAVSYDYSNGQATFYINGQADGTKTFTNAPTYAGDQNSLFIGKQGYGCNCNYFDGVIDEVRIWNKQKSATEIASEFQETLSGSESGLVAYFPFSENSGTTTRSIQALISDAVLTNMVPGDDWVAASNENYLGANYSYAWDFGDGNTGTGKEISNVYSDEGSYQVQVTGTDATGCEQTGAQSIEIYPELTATAVVNDVKCNGDCDGEVAFSFSGGKAPYQLSSPSEFEDDFTGSNLNTSAYVKDPYGTYSQQNNELVFSHGGGWNKYFFTQQNFSREPGKIFSFSYYHKGGHTMIGWYSPDNSNGNRYFNLPHSIYFAHNNLGVYEDGSHRIWFEGQIPGGYTKNTWYECEIELKASGAIYRVRKAGAANFVTYYTSNYSTESNLSVGLAIHDSPGNMTDNWKVSAGSNSQPTSGLCPGDYTYVVSDSLGCTVNVDFTISEPAALSLNISAKDTFCLGDSAMHFSSSASGGVTPYSYAWNFGDGGSSSASSPSHSYSNEGTYTVTLILTDSNNCIIQAQTNVVSYQCNQPPVAVCQNALLGTDSNCQAIVTYNDIDGGSYDPDGDNFTIQVLNPGPYPIGTHVVTLKVTDPSSETDQCQATVTIKDNVDPIAVCKDITIQLDANGAASIVAADVDGGSNDACGIQGLAIDKSQFGCSDVGANTVTLTVTDNNGNQSSCQATVTVVDSVAPVALCKDITIQLDANGAASIVAADVDGGSIDACGIQGLAIDKSQFGCSDVGANTVTLTVTDNNGNQSSCQATVTVVDSVPPVAVCKDITIQLDANGAASIVASDIDGGSNDACGIQGLAIDKSQFGCSDVGANTVTLTVTDNNGNQSSCQATVTVVDSVPPVAICQDITIQLDHLGLASIQPIDIDGGSNDACGIHGLAIDKSQFGCSDVGANTVTLTVTDNNGNQSSCQATVTVVDSVAPVALCKDITIQLDANGAASIVAADIDGGSNDACGIQGLAIDKSQFGCGDVGPNTVTLTVTDNNGNQSSCQATVTVVDSVAPVALCKDITIQLDANGAASIVAADIDGGSNDACGIQGLAIDKFQFGCSDVGSNTVTLTVTDNNGNQSSCQATVTVVDSVAPVAVCKDITIQLDANGAASIVAADVDGGSNDACGIQGLAIDKSQFGCSDVGANTVTLTVTDNNGNQSSCQATVTVVDSVAPVAVCKDITIQLDANGAASIVAADIDGGSNDACGIQGLAIDKSQFGCSDVGANTVTLTVTDNNGNQASCQATVTVVDSVPPVALCQDVTIQLDHLGLASIQPIDIDGGSNDACGIHGLAIDKSQFGCGDVGANTVTLTVTDNNGNQSSCQAKVTVVDSVPPVAICQDITIQLDHLGLASIQPIDIDGGSNDACGIQ</sequence>
<dbReference type="SMART" id="SM00560">
    <property type="entry name" value="LamGL"/>
    <property type="match status" value="1"/>
</dbReference>
<keyword evidence="4" id="KW-1133">Transmembrane helix</keyword>
<dbReference type="Proteomes" id="UP000321168">
    <property type="component" value="Unassembled WGS sequence"/>
</dbReference>
<name>A0A5C6V907_9FLAO</name>
<dbReference type="SMART" id="SM00089">
    <property type="entry name" value="PKD"/>
    <property type="match status" value="5"/>
</dbReference>
<dbReference type="InterPro" id="IPR000601">
    <property type="entry name" value="PKD_dom"/>
</dbReference>
<evidence type="ECO:0000259" key="6">
    <source>
        <dbReference type="PROSITE" id="PS50825"/>
    </source>
</evidence>
<evidence type="ECO:0000259" key="5">
    <source>
        <dbReference type="PROSITE" id="PS50093"/>
    </source>
</evidence>
<keyword evidence="4" id="KW-0812">Transmembrane</keyword>
<keyword evidence="3" id="KW-1015">Disulfide bond</keyword>
<feature type="domain" description="HYR" evidence="6">
    <location>
        <begin position="3181"/>
        <end position="3262"/>
    </location>
</feature>
<dbReference type="EMBL" id="VORB01000003">
    <property type="protein sequence ID" value="TXC81599.1"/>
    <property type="molecule type" value="Genomic_DNA"/>
</dbReference>
<dbReference type="InterPro" id="IPR013783">
    <property type="entry name" value="Ig-like_fold"/>
</dbReference>
<keyword evidence="4" id="KW-0472">Membrane</keyword>